<sequence>MYTTFVSNILNYNQHFRKAASASQPPPQLPHLSTIAIIAVVLASLVACTAAVPIQPTFNAANQSTISAAGTYLVDGLAVYTNGTRIFPNLTQAYSLTINAQGTVSLTVQGGILLDVFATRASPKVDVSITNNASLSVGTLLYGLNITSTTSVVIDNSTVDSRSAVVFIRNSSSVIVTIRNASTVDAGAVVMADNCSIANTMISDSRVLAREISSLGNVNAAAITIRSSDITAYWYLIDSQRSGQVTLSILKGTVLTGAGGLYIPYSSGAASVTVDNSTIAAYNNF</sequence>
<accession>A0A0S4JBI0</accession>
<feature type="transmembrane region" description="Helical" evidence="1">
    <location>
        <begin position="32"/>
        <end position="54"/>
    </location>
</feature>
<gene>
    <name evidence="2" type="ORF">BSAL_17095</name>
</gene>
<dbReference type="Proteomes" id="UP000051952">
    <property type="component" value="Unassembled WGS sequence"/>
</dbReference>
<dbReference type="VEuPathDB" id="TriTrypDB:BSAL_17095"/>
<name>A0A0S4JBI0_BODSA</name>
<keyword evidence="1" id="KW-1133">Transmembrane helix</keyword>
<evidence type="ECO:0000256" key="1">
    <source>
        <dbReference type="SAM" id="Phobius"/>
    </source>
</evidence>
<keyword evidence="1 2" id="KW-0812">Transmembrane</keyword>
<keyword evidence="1" id="KW-0472">Membrane</keyword>
<dbReference type="AlphaFoldDB" id="A0A0S4JBI0"/>
<keyword evidence="3" id="KW-1185">Reference proteome</keyword>
<reference evidence="3" key="1">
    <citation type="submission" date="2015-09" db="EMBL/GenBank/DDBJ databases">
        <authorList>
            <consortium name="Pathogen Informatics"/>
        </authorList>
    </citation>
    <scope>NUCLEOTIDE SEQUENCE [LARGE SCALE GENOMIC DNA]</scope>
    <source>
        <strain evidence="3">Lake Konstanz</strain>
    </source>
</reference>
<evidence type="ECO:0000313" key="3">
    <source>
        <dbReference type="Proteomes" id="UP000051952"/>
    </source>
</evidence>
<evidence type="ECO:0000313" key="2">
    <source>
        <dbReference type="EMBL" id="CUG88749.1"/>
    </source>
</evidence>
<dbReference type="EMBL" id="CYKH01001670">
    <property type="protein sequence ID" value="CUG88749.1"/>
    <property type="molecule type" value="Genomic_DNA"/>
</dbReference>
<organism evidence="2 3">
    <name type="scientific">Bodo saltans</name>
    <name type="common">Flagellated protozoan</name>
    <dbReference type="NCBI Taxonomy" id="75058"/>
    <lineage>
        <taxon>Eukaryota</taxon>
        <taxon>Discoba</taxon>
        <taxon>Euglenozoa</taxon>
        <taxon>Kinetoplastea</taxon>
        <taxon>Metakinetoplastina</taxon>
        <taxon>Eubodonida</taxon>
        <taxon>Bodonidae</taxon>
        <taxon>Bodo</taxon>
    </lineage>
</organism>
<proteinExistence type="predicted"/>
<protein>
    <submittedName>
        <fullName evidence="2">Transmembrane protein, putative</fullName>
    </submittedName>
</protein>